<dbReference type="EMBL" id="JANUGU010000003">
    <property type="protein sequence ID" value="MCS0658784.1"/>
    <property type="molecule type" value="Genomic_DNA"/>
</dbReference>
<dbReference type="PROSITE" id="PS51833">
    <property type="entry name" value="HDOD"/>
    <property type="match status" value="1"/>
</dbReference>
<dbReference type="Proteomes" id="UP001204621">
    <property type="component" value="Unassembled WGS sequence"/>
</dbReference>
<evidence type="ECO:0000313" key="3">
    <source>
        <dbReference type="Proteomes" id="UP001204621"/>
    </source>
</evidence>
<gene>
    <name evidence="2" type="ORF">NX778_11990</name>
</gene>
<dbReference type="SUPFAM" id="SSF109604">
    <property type="entry name" value="HD-domain/PDEase-like"/>
    <property type="match status" value="1"/>
</dbReference>
<dbReference type="PANTHER" id="PTHR33525:SF3">
    <property type="entry name" value="RIBONUCLEASE Y"/>
    <property type="match status" value="1"/>
</dbReference>
<evidence type="ECO:0000259" key="1">
    <source>
        <dbReference type="PROSITE" id="PS51833"/>
    </source>
</evidence>
<dbReference type="PANTHER" id="PTHR33525">
    <property type="match status" value="1"/>
</dbReference>
<dbReference type="InterPro" id="IPR029016">
    <property type="entry name" value="GAF-like_dom_sf"/>
</dbReference>
<accession>A0ABT2CXS7</accession>
<protein>
    <submittedName>
        <fullName evidence="2">HDOD domain-containing protein</fullName>
    </submittedName>
</protein>
<organism evidence="2 3">
    <name type="scientific">Massilia terrae</name>
    <dbReference type="NCBI Taxonomy" id="1811224"/>
    <lineage>
        <taxon>Bacteria</taxon>
        <taxon>Pseudomonadati</taxon>
        <taxon>Pseudomonadota</taxon>
        <taxon>Betaproteobacteria</taxon>
        <taxon>Burkholderiales</taxon>
        <taxon>Oxalobacteraceae</taxon>
        <taxon>Telluria group</taxon>
        <taxon>Massilia</taxon>
    </lineage>
</organism>
<keyword evidence="3" id="KW-1185">Reference proteome</keyword>
<dbReference type="InterPro" id="IPR052340">
    <property type="entry name" value="RNase_Y/CdgJ"/>
</dbReference>
<name>A0ABT2CXS7_9BURK</name>
<dbReference type="InterPro" id="IPR013976">
    <property type="entry name" value="HDOD"/>
</dbReference>
<reference evidence="2 3" key="1">
    <citation type="submission" date="2022-08" db="EMBL/GenBank/DDBJ databases">
        <title>Reclassification of Massilia species as members of the genera Telluria, Duganella, Pseudoduganella, Mokoshia gen. nov. and Zemynaea gen. nov. using orthogonal and non-orthogonal genome-based approaches.</title>
        <authorList>
            <person name="Bowman J.P."/>
        </authorList>
    </citation>
    <scope>NUCLEOTIDE SEQUENCE [LARGE SCALE GENOMIC DNA]</scope>
    <source>
        <strain evidence="2 3">JCM 31606</strain>
    </source>
</reference>
<evidence type="ECO:0000313" key="2">
    <source>
        <dbReference type="EMBL" id="MCS0658784.1"/>
    </source>
</evidence>
<dbReference type="Gene3D" id="3.30.450.40">
    <property type="match status" value="1"/>
</dbReference>
<sequence length="512" mass="54678">MVDGFEAEQAERAARDVRSKLMAKASGDEEMFALGSSVARVVQMATSDDQGTQDLAYYVLSDPALTQRILRLSNTVCYRTASGMQVTTVTRAISLLGFDNVKTAALAMMLVDALGTSAHANSVRIELEASLCASLVGRELGRRSSHAGAEEASIAALFKNLGPLLVASHEHERYREINKLVATGKHSVAQAAQKVLGCSYDTLSEAVLGEWNMPDPIVRALQAPPAGALKPAANRGEWMRQVAALSMDVARLVGREAEPADGAGAQALLARYGKALALDKDAFDGLFATVREEMNGLLESMHLAPPRLEEPEPDGLPGVLQQAALDGGAVADEKHASGKPKNAREQLLAGLQDVIQLRAGGHARVNEVVSAVLETLYQAMGFRFATVALRDLKSGQYRARASFGAEHAALQAGFIFPAEARRDLFHLAMENDADLMIADAGTAKMRELLPSWHRALLPDAKSFIVLPLVVNKVQLGLFYADRTRTAPEGVPPDETSLIKALKSQVLAALGSG</sequence>
<feature type="domain" description="HDOD" evidence="1">
    <location>
        <begin position="31"/>
        <end position="227"/>
    </location>
</feature>
<dbReference type="SUPFAM" id="SSF55781">
    <property type="entry name" value="GAF domain-like"/>
    <property type="match status" value="1"/>
</dbReference>
<proteinExistence type="predicted"/>
<dbReference type="Gene3D" id="1.10.3210.10">
    <property type="entry name" value="Hypothetical protein af1432"/>
    <property type="match status" value="1"/>
</dbReference>
<dbReference type="RefSeq" id="WP_258811971.1">
    <property type="nucleotide sequence ID" value="NZ_JANUGU010000003.1"/>
</dbReference>
<comment type="caution">
    <text evidence="2">The sequence shown here is derived from an EMBL/GenBank/DDBJ whole genome shotgun (WGS) entry which is preliminary data.</text>
</comment>
<dbReference type="Pfam" id="PF08668">
    <property type="entry name" value="HDOD"/>
    <property type="match status" value="1"/>
</dbReference>